<organism evidence="1 2">
    <name type="scientific">bacterium (Candidatus Gribaldobacteria) CG02_land_8_20_14_3_00_41_15</name>
    <dbReference type="NCBI Taxonomy" id="2014270"/>
    <lineage>
        <taxon>Bacteria</taxon>
        <taxon>Candidatus Gribaldobacteria</taxon>
    </lineage>
</organism>
<comment type="caution">
    <text evidence="1">The sequence shown here is derived from an EMBL/GenBank/DDBJ whole genome shotgun (WGS) entry which is preliminary data.</text>
</comment>
<evidence type="ECO:0008006" key="3">
    <source>
        <dbReference type="Google" id="ProtNLM"/>
    </source>
</evidence>
<sequence length="204" mass="23608">MEYYHSLITEKSWQELLNLKKAVDFVLIGGWAVYFYTKMLKSKDIDILVNFDQLPIIEKLYRLNKNERLSKYQAVKEEIEIDIYLPHFSQIGIPVEELINKTTEIEGFKALDVNYLLALKIYTLAARGRTPKGRKDFLDLISLALSGKGDLAIAEKNIEKFYLKQALKVFQEFLQETTEVEELNLNSHQFSKLKKVITAGLGLK</sequence>
<gene>
    <name evidence="1" type="ORF">COS21_00380</name>
</gene>
<proteinExistence type="predicted"/>
<dbReference type="Proteomes" id="UP000229030">
    <property type="component" value="Unassembled WGS sequence"/>
</dbReference>
<evidence type="ECO:0000313" key="2">
    <source>
        <dbReference type="Proteomes" id="UP000229030"/>
    </source>
</evidence>
<name>A0A2M7DEQ3_9BACT</name>
<dbReference type="EMBL" id="PETV01000012">
    <property type="protein sequence ID" value="PIV47348.1"/>
    <property type="molecule type" value="Genomic_DNA"/>
</dbReference>
<dbReference type="SUPFAM" id="SSF81301">
    <property type="entry name" value="Nucleotidyltransferase"/>
    <property type="match status" value="1"/>
</dbReference>
<accession>A0A2M7DEQ3</accession>
<protein>
    <recommendedName>
        <fullName evidence="3">Nucleotidyltransferase</fullName>
    </recommendedName>
</protein>
<reference evidence="2" key="1">
    <citation type="submission" date="2017-09" db="EMBL/GenBank/DDBJ databases">
        <title>Depth-based differentiation of microbial function through sediment-hosted aquifers and enrichment of novel symbionts in the deep terrestrial subsurface.</title>
        <authorList>
            <person name="Probst A.J."/>
            <person name="Ladd B."/>
            <person name="Jarett J.K."/>
            <person name="Geller-Mcgrath D.E."/>
            <person name="Sieber C.M.K."/>
            <person name="Emerson J.B."/>
            <person name="Anantharaman K."/>
            <person name="Thomas B.C."/>
            <person name="Malmstrom R."/>
            <person name="Stieglmeier M."/>
            <person name="Klingl A."/>
            <person name="Woyke T."/>
            <person name="Ryan C.M."/>
            <person name="Banfield J.F."/>
        </authorList>
    </citation>
    <scope>NUCLEOTIDE SEQUENCE [LARGE SCALE GENOMIC DNA]</scope>
</reference>
<dbReference type="Gene3D" id="3.30.460.40">
    <property type="match status" value="1"/>
</dbReference>
<evidence type="ECO:0000313" key="1">
    <source>
        <dbReference type="EMBL" id="PIV47348.1"/>
    </source>
</evidence>
<dbReference type="InterPro" id="IPR043519">
    <property type="entry name" value="NT_sf"/>
</dbReference>
<dbReference type="AlphaFoldDB" id="A0A2M7DEQ3"/>